<dbReference type="AlphaFoldDB" id="X1Q9C3"/>
<protein>
    <submittedName>
        <fullName evidence="1">Uncharacterized protein</fullName>
    </submittedName>
</protein>
<feature type="non-terminal residue" evidence="1">
    <location>
        <position position="1"/>
    </location>
</feature>
<name>X1Q9C3_9ZZZZ</name>
<gene>
    <name evidence="1" type="ORF">S12H4_08412</name>
</gene>
<evidence type="ECO:0000313" key="1">
    <source>
        <dbReference type="EMBL" id="GAI65057.1"/>
    </source>
</evidence>
<sequence>GRRLMISNKTKDKIAELSAKPITDQLKPIAYEQVVENFCLPRCGHTPGGELCDGKLCPAAKRAHRLFVALFFKLYSESN</sequence>
<dbReference type="EMBL" id="BARW01003247">
    <property type="protein sequence ID" value="GAI65057.1"/>
    <property type="molecule type" value="Genomic_DNA"/>
</dbReference>
<proteinExistence type="predicted"/>
<comment type="caution">
    <text evidence="1">The sequence shown here is derived from an EMBL/GenBank/DDBJ whole genome shotgun (WGS) entry which is preliminary data.</text>
</comment>
<accession>X1Q9C3</accession>
<reference evidence="1" key="1">
    <citation type="journal article" date="2014" name="Front. Microbiol.">
        <title>High frequency of phylogenetically diverse reductive dehalogenase-homologous genes in deep subseafloor sedimentary metagenomes.</title>
        <authorList>
            <person name="Kawai M."/>
            <person name="Futagami T."/>
            <person name="Toyoda A."/>
            <person name="Takaki Y."/>
            <person name="Nishi S."/>
            <person name="Hori S."/>
            <person name="Arai W."/>
            <person name="Tsubouchi T."/>
            <person name="Morono Y."/>
            <person name="Uchiyama I."/>
            <person name="Ito T."/>
            <person name="Fujiyama A."/>
            <person name="Inagaki F."/>
            <person name="Takami H."/>
        </authorList>
    </citation>
    <scope>NUCLEOTIDE SEQUENCE</scope>
    <source>
        <strain evidence="1">Expedition CK06-06</strain>
    </source>
</reference>
<organism evidence="1">
    <name type="scientific">marine sediment metagenome</name>
    <dbReference type="NCBI Taxonomy" id="412755"/>
    <lineage>
        <taxon>unclassified sequences</taxon>
        <taxon>metagenomes</taxon>
        <taxon>ecological metagenomes</taxon>
    </lineage>
</organism>